<evidence type="ECO:0000313" key="3">
    <source>
        <dbReference type="Proteomes" id="UP000478052"/>
    </source>
</evidence>
<protein>
    <submittedName>
        <fullName evidence="2">Heparan sulfate glucosamine 3-O-sulfotransferase 5-like</fullName>
    </submittedName>
</protein>
<dbReference type="AlphaFoldDB" id="A0A6G0Z118"/>
<proteinExistence type="predicted"/>
<keyword evidence="1" id="KW-0812">Transmembrane</keyword>
<keyword evidence="3" id="KW-1185">Reference proteome</keyword>
<name>A0A6G0Z118_APHCR</name>
<dbReference type="EMBL" id="VUJU01001682">
    <property type="protein sequence ID" value="KAF0764275.1"/>
    <property type="molecule type" value="Genomic_DNA"/>
</dbReference>
<sequence>MRRWCVPNVQWSQLVLCVTVLFLLGGLHIYRGPNGGQLQALDEVVDDEDTFGSTRTTQDDRAYRRLRFPKTSRRLPQVGKKK</sequence>
<dbReference type="GO" id="GO:0016740">
    <property type="term" value="F:transferase activity"/>
    <property type="evidence" value="ECO:0007669"/>
    <property type="project" value="UniProtKB-KW"/>
</dbReference>
<evidence type="ECO:0000313" key="2">
    <source>
        <dbReference type="EMBL" id="KAF0764275.1"/>
    </source>
</evidence>
<comment type="caution">
    <text evidence="2">The sequence shown here is derived from an EMBL/GenBank/DDBJ whole genome shotgun (WGS) entry which is preliminary data.</text>
</comment>
<gene>
    <name evidence="2" type="ORF">FWK35_00026456</name>
</gene>
<reference evidence="2 3" key="1">
    <citation type="submission" date="2019-08" db="EMBL/GenBank/DDBJ databases">
        <title>Whole genome of Aphis craccivora.</title>
        <authorList>
            <person name="Voronova N.V."/>
            <person name="Shulinski R.S."/>
            <person name="Bandarenka Y.V."/>
            <person name="Zhorov D.G."/>
            <person name="Warner D."/>
        </authorList>
    </citation>
    <scope>NUCLEOTIDE SEQUENCE [LARGE SCALE GENOMIC DNA]</scope>
    <source>
        <strain evidence="2">180601</strain>
        <tissue evidence="2">Whole Body</tissue>
    </source>
</reference>
<dbReference type="OrthoDB" id="411451at2759"/>
<evidence type="ECO:0000256" key="1">
    <source>
        <dbReference type="SAM" id="Phobius"/>
    </source>
</evidence>
<keyword evidence="1" id="KW-1133">Transmembrane helix</keyword>
<keyword evidence="1" id="KW-0472">Membrane</keyword>
<keyword evidence="2" id="KW-0808">Transferase</keyword>
<organism evidence="2 3">
    <name type="scientific">Aphis craccivora</name>
    <name type="common">Cowpea aphid</name>
    <dbReference type="NCBI Taxonomy" id="307492"/>
    <lineage>
        <taxon>Eukaryota</taxon>
        <taxon>Metazoa</taxon>
        <taxon>Ecdysozoa</taxon>
        <taxon>Arthropoda</taxon>
        <taxon>Hexapoda</taxon>
        <taxon>Insecta</taxon>
        <taxon>Pterygota</taxon>
        <taxon>Neoptera</taxon>
        <taxon>Paraneoptera</taxon>
        <taxon>Hemiptera</taxon>
        <taxon>Sternorrhyncha</taxon>
        <taxon>Aphidomorpha</taxon>
        <taxon>Aphidoidea</taxon>
        <taxon>Aphididae</taxon>
        <taxon>Aphidini</taxon>
        <taxon>Aphis</taxon>
        <taxon>Aphis</taxon>
    </lineage>
</organism>
<dbReference type="Proteomes" id="UP000478052">
    <property type="component" value="Unassembled WGS sequence"/>
</dbReference>
<accession>A0A6G0Z118</accession>
<feature type="transmembrane region" description="Helical" evidence="1">
    <location>
        <begin position="12"/>
        <end position="30"/>
    </location>
</feature>